<dbReference type="SUPFAM" id="SSF55174">
    <property type="entry name" value="Alpha-L RNA-binding motif"/>
    <property type="match status" value="1"/>
</dbReference>
<accession>A0A062XZB2</accession>
<dbReference type="InterPro" id="IPR036986">
    <property type="entry name" value="S4_RNA-bd_sf"/>
</dbReference>
<keyword evidence="3" id="KW-0694">RNA-binding</keyword>
<dbReference type="GO" id="GO:0003723">
    <property type="term" value="F:RNA binding"/>
    <property type="evidence" value="ECO:0007669"/>
    <property type="project" value="UniProtKB-KW"/>
</dbReference>
<evidence type="ECO:0000259" key="6">
    <source>
        <dbReference type="SMART" id="SM00363"/>
    </source>
</evidence>
<dbReference type="SUPFAM" id="SSF55120">
    <property type="entry name" value="Pseudouridine synthase"/>
    <property type="match status" value="1"/>
</dbReference>
<dbReference type="AlphaFoldDB" id="A0A062XZB2"/>
<dbReference type="CDD" id="cd02870">
    <property type="entry name" value="PseudoU_synth_RsuA_like"/>
    <property type="match status" value="1"/>
</dbReference>
<feature type="domain" description="RNA-binding S4" evidence="6">
    <location>
        <begin position="4"/>
        <end position="62"/>
    </location>
</feature>
<evidence type="ECO:0000256" key="5">
    <source>
        <dbReference type="SAM" id="MobiDB-lite"/>
    </source>
</evidence>
<feature type="region of interest" description="Disordered" evidence="5">
    <location>
        <begin position="248"/>
        <end position="298"/>
    </location>
</feature>
<dbReference type="InterPro" id="IPR050343">
    <property type="entry name" value="RsuA_PseudoU_synthase"/>
</dbReference>
<dbReference type="EC" id="5.4.99.-" evidence="4"/>
<dbReference type="PROSITE" id="PS01149">
    <property type="entry name" value="PSI_RSU"/>
    <property type="match status" value="1"/>
</dbReference>
<dbReference type="Pfam" id="PF00849">
    <property type="entry name" value="PseudoU_synth_2"/>
    <property type="match status" value="1"/>
</dbReference>
<dbReference type="InterPro" id="IPR020094">
    <property type="entry name" value="TruA/RsuA/RluB/E/F_N"/>
</dbReference>
<evidence type="ECO:0000256" key="1">
    <source>
        <dbReference type="ARBA" id="ARBA00008348"/>
    </source>
</evidence>
<dbReference type="Proteomes" id="UP000027284">
    <property type="component" value="Unassembled WGS sequence"/>
</dbReference>
<dbReference type="Gene3D" id="3.30.70.580">
    <property type="entry name" value="Pseudouridine synthase I, catalytic domain, N-terminal subdomain"/>
    <property type="match status" value="1"/>
</dbReference>
<dbReference type="PANTHER" id="PTHR47683">
    <property type="entry name" value="PSEUDOURIDINE SYNTHASE FAMILY PROTEIN-RELATED"/>
    <property type="match status" value="1"/>
</dbReference>
<dbReference type="FunFam" id="3.10.290.10:FF:000003">
    <property type="entry name" value="Pseudouridine synthase"/>
    <property type="match status" value="1"/>
</dbReference>
<organism evidence="7 8">
    <name type="scientific">Thermoanaerobaculum aquaticum</name>
    <dbReference type="NCBI Taxonomy" id="1312852"/>
    <lineage>
        <taxon>Bacteria</taxon>
        <taxon>Pseudomonadati</taxon>
        <taxon>Acidobacteriota</taxon>
        <taxon>Thermoanaerobaculia</taxon>
        <taxon>Thermoanaerobaculales</taxon>
        <taxon>Thermoanaerobaculaceae</taxon>
        <taxon>Thermoanaerobaculum</taxon>
    </lineage>
</organism>
<dbReference type="Pfam" id="PF01479">
    <property type="entry name" value="S4"/>
    <property type="match status" value="1"/>
</dbReference>
<dbReference type="Gene3D" id="3.30.70.1560">
    <property type="entry name" value="Alpha-L RNA-binding motif"/>
    <property type="match status" value="1"/>
</dbReference>
<comment type="caution">
    <text evidence="7">The sequence shown here is derived from an EMBL/GenBank/DDBJ whole genome shotgun (WGS) entry which is preliminary data.</text>
</comment>
<sequence>MALERVQKILARAGLASRREAEEWIREGRVTVNGQVVSLGAKADPEKDAIKVDGKRVKLDSRLRYVLLYKPTGVVTTSEDPEGRTTVLDLVRTKVSERVFPVGRLDYHSEGLLLLTNDGELAYRLGHPRYGILREYLVKVKGLPDEKDVAKLKKGTVIEGKRVVPKEVQLVRTTPKQLNSWWRVVVGEGKTHEVREFFLRIGHPVQRLIRVGIGPLRDEKLKAGAFRELAAEEVEALYRAVGLKPAKEARHGRTTGTGLHQKAGGVRAGKTYRGSAAGAGRSGHRQAGLKRKPSGHLA</sequence>
<feature type="compositionally biased region" description="Basic residues" evidence="5">
    <location>
        <begin position="282"/>
        <end position="298"/>
    </location>
</feature>
<evidence type="ECO:0000313" key="7">
    <source>
        <dbReference type="EMBL" id="KDA53850.1"/>
    </source>
</evidence>
<dbReference type="InterPro" id="IPR042092">
    <property type="entry name" value="PsdUridine_s_RsuA/RluB/E/F_cat"/>
</dbReference>
<dbReference type="CDD" id="cd00165">
    <property type="entry name" value="S4"/>
    <property type="match status" value="1"/>
</dbReference>
<proteinExistence type="inferred from homology"/>
<dbReference type="PANTHER" id="PTHR47683:SF2">
    <property type="entry name" value="RNA-BINDING S4 DOMAIN-CONTAINING PROTEIN"/>
    <property type="match status" value="1"/>
</dbReference>
<reference evidence="7 8" key="1">
    <citation type="submission" date="2014-04" db="EMBL/GenBank/DDBJ databases">
        <title>The Genome Sequence of Thermoanaerobaculum aquaticum MP-01, The First Cultivated Group 23 Acidobacterium.</title>
        <authorList>
            <person name="Stamps B.W."/>
            <person name="Losey N.A."/>
            <person name="Lawson P.A."/>
            <person name="Stevenson B.S."/>
        </authorList>
    </citation>
    <scope>NUCLEOTIDE SEQUENCE [LARGE SCALE GENOMIC DNA]</scope>
    <source>
        <strain evidence="7 8">MP-01</strain>
    </source>
</reference>
<dbReference type="EMBL" id="JMFG01000016">
    <property type="protein sequence ID" value="KDA53850.1"/>
    <property type="molecule type" value="Genomic_DNA"/>
</dbReference>
<keyword evidence="8" id="KW-1185">Reference proteome</keyword>
<dbReference type="InterPro" id="IPR002942">
    <property type="entry name" value="S4_RNA-bd"/>
</dbReference>
<dbReference type="GO" id="GO:0120159">
    <property type="term" value="F:rRNA pseudouridine synthase activity"/>
    <property type="evidence" value="ECO:0007669"/>
    <property type="project" value="UniProtKB-ARBA"/>
</dbReference>
<evidence type="ECO:0000256" key="3">
    <source>
        <dbReference type="PROSITE-ProRule" id="PRU00182"/>
    </source>
</evidence>
<comment type="similarity">
    <text evidence="1 4">Belongs to the pseudouridine synthase RsuA family.</text>
</comment>
<dbReference type="RefSeq" id="WP_200867124.1">
    <property type="nucleotide sequence ID" value="NZ_JMFG01000016.1"/>
</dbReference>
<dbReference type="InterPro" id="IPR000748">
    <property type="entry name" value="PsdUridine_synth_RsuA/RluB/E/F"/>
</dbReference>
<gene>
    <name evidence="7" type="ORF">EG19_02435</name>
</gene>
<dbReference type="InterPro" id="IPR018496">
    <property type="entry name" value="PsdUridine_synth_RsuA/RluB_CS"/>
</dbReference>
<dbReference type="PROSITE" id="PS50889">
    <property type="entry name" value="S4"/>
    <property type="match status" value="1"/>
</dbReference>
<dbReference type="NCBIfam" id="TIGR00093">
    <property type="entry name" value="pseudouridine synthase"/>
    <property type="match status" value="1"/>
</dbReference>
<dbReference type="GO" id="GO:0000455">
    <property type="term" value="P:enzyme-directed rRNA pseudouridine synthesis"/>
    <property type="evidence" value="ECO:0007669"/>
    <property type="project" value="UniProtKB-ARBA"/>
</dbReference>
<evidence type="ECO:0000313" key="8">
    <source>
        <dbReference type="Proteomes" id="UP000027284"/>
    </source>
</evidence>
<evidence type="ECO:0000256" key="4">
    <source>
        <dbReference type="RuleBase" id="RU003887"/>
    </source>
</evidence>
<name>A0A062XZB2_9BACT</name>
<dbReference type="SMART" id="SM00363">
    <property type="entry name" value="S4"/>
    <property type="match status" value="1"/>
</dbReference>
<dbReference type="InterPro" id="IPR006145">
    <property type="entry name" value="PsdUridine_synth_RsuA/RluA"/>
</dbReference>
<evidence type="ECO:0000256" key="2">
    <source>
        <dbReference type="ARBA" id="ARBA00023235"/>
    </source>
</evidence>
<protein>
    <recommendedName>
        <fullName evidence="4">Pseudouridine synthase</fullName>
        <ecNumber evidence="4">5.4.99.-</ecNumber>
    </recommendedName>
</protein>
<dbReference type="STRING" id="1312852.EG19_02435"/>
<keyword evidence="2 4" id="KW-0413">Isomerase</keyword>
<dbReference type="InterPro" id="IPR020103">
    <property type="entry name" value="PsdUridine_synth_cat_dom_sf"/>
</dbReference>
<dbReference type="Gene3D" id="3.10.290.10">
    <property type="entry name" value="RNA-binding S4 domain"/>
    <property type="match status" value="1"/>
</dbReference>